<organism evidence="1 2">
    <name type="scientific">Nonomuraea insulae</name>
    <dbReference type="NCBI Taxonomy" id="1616787"/>
    <lineage>
        <taxon>Bacteria</taxon>
        <taxon>Bacillati</taxon>
        <taxon>Actinomycetota</taxon>
        <taxon>Actinomycetes</taxon>
        <taxon>Streptosporangiales</taxon>
        <taxon>Streptosporangiaceae</taxon>
        <taxon>Nonomuraea</taxon>
    </lineage>
</organism>
<comment type="caution">
    <text evidence="1">The sequence shown here is derived from an EMBL/GenBank/DDBJ whole genome shotgun (WGS) entry which is preliminary data.</text>
</comment>
<dbReference type="EMBL" id="JBHSPA010000037">
    <property type="protein sequence ID" value="MFC5828502.1"/>
    <property type="molecule type" value="Genomic_DNA"/>
</dbReference>
<evidence type="ECO:0000313" key="1">
    <source>
        <dbReference type="EMBL" id="MFC5828502.1"/>
    </source>
</evidence>
<reference evidence="2" key="1">
    <citation type="journal article" date="2019" name="Int. J. Syst. Evol. Microbiol.">
        <title>The Global Catalogue of Microorganisms (GCM) 10K type strain sequencing project: providing services to taxonomists for standard genome sequencing and annotation.</title>
        <authorList>
            <consortium name="The Broad Institute Genomics Platform"/>
            <consortium name="The Broad Institute Genome Sequencing Center for Infectious Disease"/>
            <person name="Wu L."/>
            <person name="Ma J."/>
        </authorList>
    </citation>
    <scope>NUCLEOTIDE SEQUENCE [LARGE SCALE GENOMIC DNA]</scope>
    <source>
        <strain evidence="2">CCUG 53903</strain>
    </source>
</reference>
<proteinExistence type="predicted"/>
<dbReference type="RefSeq" id="WP_379518002.1">
    <property type="nucleotide sequence ID" value="NZ_JBHSPA010000037.1"/>
</dbReference>
<protein>
    <submittedName>
        <fullName evidence="1">Uncharacterized protein</fullName>
    </submittedName>
</protein>
<keyword evidence="2" id="KW-1185">Reference proteome</keyword>
<name>A0ABW1CT92_9ACTN</name>
<dbReference type="Proteomes" id="UP001596058">
    <property type="component" value="Unassembled WGS sequence"/>
</dbReference>
<gene>
    <name evidence="1" type="ORF">ACFPZ3_31940</name>
</gene>
<sequence>MIKRGHPPWRPRPEASDLDVWHEYEVPLTGTFRLSGHLVLFTQVAAATEERSAWAYVCVDPDCAELVENADFSSLDEMDAFVQRRFANREAVIALADGDKLLDTWTRETIDSGGLQQALESALNKVIQSVNRVGEQERRIRAKLAGVEAATAELDLLTA</sequence>
<evidence type="ECO:0000313" key="2">
    <source>
        <dbReference type="Proteomes" id="UP001596058"/>
    </source>
</evidence>
<accession>A0ABW1CT92</accession>